<evidence type="ECO:0000256" key="5">
    <source>
        <dbReference type="SAM" id="Phobius"/>
    </source>
</evidence>
<keyword evidence="7" id="KW-0436">Ligase</keyword>
<keyword evidence="2 5" id="KW-0812">Transmembrane</keyword>
<proteinExistence type="predicted"/>
<dbReference type="PANTHER" id="PTHR37422:SF21">
    <property type="entry name" value="EXOQ-LIKE PROTEIN"/>
    <property type="match status" value="1"/>
</dbReference>
<feature type="transmembrane region" description="Helical" evidence="5">
    <location>
        <begin position="328"/>
        <end position="352"/>
    </location>
</feature>
<dbReference type="PANTHER" id="PTHR37422">
    <property type="entry name" value="TEICHURONIC ACID BIOSYNTHESIS PROTEIN TUAE"/>
    <property type="match status" value="1"/>
</dbReference>
<feature type="transmembrane region" description="Helical" evidence="5">
    <location>
        <begin position="124"/>
        <end position="145"/>
    </location>
</feature>
<reference evidence="8" key="1">
    <citation type="submission" date="2017-04" db="EMBL/GenBank/DDBJ databases">
        <authorList>
            <person name="Varghese N."/>
            <person name="Submissions S."/>
        </authorList>
    </citation>
    <scope>NUCLEOTIDE SEQUENCE [LARGE SCALE GENOMIC DNA]</scope>
    <source>
        <strain evidence="8">B5P</strain>
    </source>
</reference>
<evidence type="ECO:0000313" key="8">
    <source>
        <dbReference type="Proteomes" id="UP000193083"/>
    </source>
</evidence>
<evidence type="ECO:0000256" key="2">
    <source>
        <dbReference type="ARBA" id="ARBA00022692"/>
    </source>
</evidence>
<feature type="transmembrane region" description="Helical" evidence="5">
    <location>
        <begin position="93"/>
        <end position="112"/>
    </location>
</feature>
<feature type="transmembrane region" description="Helical" evidence="5">
    <location>
        <begin position="359"/>
        <end position="378"/>
    </location>
</feature>
<dbReference type="InterPro" id="IPR051533">
    <property type="entry name" value="WaaL-like"/>
</dbReference>
<evidence type="ECO:0000313" key="7">
    <source>
        <dbReference type="EMBL" id="SMH44725.1"/>
    </source>
</evidence>
<evidence type="ECO:0000256" key="1">
    <source>
        <dbReference type="ARBA" id="ARBA00004141"/>
    </source>
</evidence>
<feature type="transmembrane region" description="Helical" evidence="5">
    <location>
        <begin position="165"/>
        <end position="184"/>
    </location>
</feature>
<comment type="subcellular location">
    <subcellularLocation>
        <location evidence="1">Membrane</location>
        <topology evidence="1">Multi-pass membrane protein</topology>
    </subcellularLocation>
</comment>
<dbReference type="EMBL" id="FXBL01000004">
    <property type="protein sequence ID" value="SMH44725.1"/>
    <property type="molecule type" value="Genomic_DNA"/>
</dbReference>
<keyword evidence="8" id="KW-1185">Reference proteome</keyword>
<feature type="transmembrane region" description="Helical" evidence="5">
    <location>
        <begin position="213"/>
        <end position="230"/>
    </location>
</feature>
<dbReference type="AlphaFoldDB" id="A0A1X7P4E8"/>
<organism evidence="7 8">
    <name type="scientific">Mesorhizobium australicum</name>
    <dbReference type="NCBI Taxonomy" id="536018"/>
    <lineage>
        <taxon>Bacteria</taxon>
        <taxon>Pseudomonadati</taxon>
        <taxon>Pseudomonadota</taxon>
        <taxon>Alphaproteobacteria</taxon>
        <taxon>Hyphomicrobiales</taxon>
        <taxon>Phyllobacteriaceae</taxon>
        <taxon>Mesorhizobium</taxon>
    </lineage>
</organism>
<dbReference type="Pfam" id="PF04932">
    <property type="entry name" value="Wzy_C"/>
    <property type="match status" value="1"/>
</dbReference>
<dbReference type="OrthoDB" id="9796592at2"/>
<dbReference type="RefSeq" id="WP_085464966.1">
    <property type="nucleotide sequence ID" value="NZ_FXBL01000004.1"/>
</dbReference>
<keyword evidence="3 5" id="KW-1133">Transmembrane helix</keyword>
<keyword evidence="4 5" id="KW-0472">Membrane</keyword>
<dbReference type="GO" id="GO:0016874">
    <property type="term" value="F:ligase activity"/>
    <property type="evidence" value="ECO:0007669"/>
    <property type="project" value="UniProtKB-KW"/>
</dbReference>
<evidence type="ECO:0000259" key="6">
    <source>
        <dbReference type="Pfam" id="PF04932"/>
    </source>
</evidence>
<sequence>MDTVAGQLPRAAVNDKAIAIIVSCAVSLGVFLAGFVIREPAPYELYMAGLIAVWALFGLRISKAITPLLVLLIAFNIGGMISMTQMADLQDTPLYIAVSLFLAFTAVFFAAVIESRPDLYALMFRAWVASAVITGLAGILGYFHAVPGFEMFTKYERAAGVFQDPNVFGPFLALPGIWLLYRILTGGPSEWLRCVPPLLVIIIAIFLSFSRGAWGLFGVSAVLVTGILFLRSQSGLFRLRLAMMTVAAFALLVVAILVALQIPSVAELFTTRAQLVQDYDGARLGRFARYVIGFQLATEHPFGIGPLVFGQLYGEDTHNIWLKALMDYGWLGFASWLTMIVWTLAAGFRILFRERPWQPFLLCAWVTLIGHVALGSVIDTDHWRHFYILIGMVWGAIALEQRYGASANAPA</sequence>
<protein>
    <submittedName>
        <fullName evidence="7">O-antigen ligase</fullName>
    </submittedName>
</protein>
<dbReference type="InterPro" id="IPR007016">
    <property type="entry name" value="O-antigen_ligase-rel_domated"/>
</dbReference>
<name>A0A1X7P4E8_9HYPH</name>
<dbReference type="Proteomes" id="UP000193083">
    <property type="component" value="Unassembled WGS sequence"/>
</dbReference>
<feature type="transmembrane region" description="Helical" evidence="5">
    <location>
        <begin position="384"/>
        <end position="399"/>
    </location>
</feature>
<feature type="transmembrane region" description="Helical" evidence="5">
    <location>
        <begin position="242"/>
        <end position="262"/>
    </location>
</feature>
<gene>
    <name evidence="7" type="ORF">SAMN02982922_3101</name>
</gene>
<evidence type="ECO:0000256" key="3">
    <source>
        <dbReference type="ARBA" id="ARBA00022989"/>
    </source>
</evidence>
<dbReference type="GO" id="GO:0016020">
    <property type="term" value="C:membrane"/>
    <property type="evidence" value="ECO:0007669"/>
    <property type="project" value="UniProtKB-SubCell"/>
</dbReference>
<accession>A0A1X7P4E8</accession>
<feature type="domain" description="O-antigen ligase-related" evidence="6">
    <location>
        <begin position="198"/>
        <end position="337"/>
    </location>
</feature>
<evidence type="ECO:0000256" key="4">
    <source>
        <dbReference type="ARBA" id="ARBA00023136"/>
    </source>
</evidence>
<feature type="transmembrane region" description="Helical" evidence="5">
    <location>
        <begin position="17"/>
        <end position="37"/>
    </location>
</feature>